<keyword evidence="2" id="KW-1185">Reference proteome</keyword>
<organism evidence="1 2">
    <name type="scientific">Peptoniphilus faecalis</name>
    <dbReference type="NCBI Taxonomy" id="2731255"/>
    <lineage>
        <taxon>Bacteria</taxon>
        <taxon>Bacillati</taxon>
        <taxon>Bacillota</taxon>
        <taxon>Tissierellia</taxon>
        <taxon>Tissierellales</taxon>
        <taxon>Peptoniphilaceae</taxon>
        <taxon>Peptoniphilus</taxon>
    </lineage>
</organism>
<evidence type="ECO:0008006" key="3">
    <source>
        <dbReference type="Google" id="ProtNLM"/>
    </source>
</evidence>
<dbReference type="RefSeq" id="WP_169970302.1">
    <property type="nucleotide sequence ID" value="NZ_JABDSR010000018.1"/>
</dbReference>
<gene>
    <name evidence="1" type="ORF">HKO22_09635</name>
</gene>
<protein>
    <recommendedName>
        <fullName evidence="3">Phage replisome organizer, putative, N-terminal region</fullName>
    </recommendedName>
</protein>
<sequence>MINEVFLRDDFLDNDVIQRITNKYGYMYISLYLKLLILSMDNDGYLKIEDINTIDASMETINEAIEILVSENLIDVISENEYFFKQAEVVRY</sequence>
<accession>A0A848RKF8</accession>
<name>A0A848RKF8_9FIRM</name>
<dbReference type="Proteomes" id="UP000568273">
    <property type="component" value="Unassembled WGS sequence"/>
</dbReference>
<evidence type="ECO:0000313" key="2">
    <source>
        <dbReference type="Proteomes" id="UP000568273"/>
    </source>
</evidence>
<evidence type="ECO:0000313" key="1">
    <source>
        <dbReference type="EMBL" id="NMW85983.1"/>
    </source>
</evidence>
<proteinExistence type="predicted"/>
<dbReference type="EMBL" id="JABDSR010000018">
    <property type="protein sequence ID" value="NMW85983.1"/>
    <property type="molecule type" value="Genomic_DNA"/>
</dbReference>
<reference evidence="1" key="1">
    <citation type="submission" date="2020-04" db="EMBL/GenBank/DDBJ databases">
        <title>Peptoniphilus sp. nov. isolated from swine feces.</title>
        <authorList>
            <person name="Ryu S.W."/>
        </authorList>
    </citation>
    <scope>NUCLEOTIDE SEQUENCE [LARGE SCALE GENOMIC DNA]</scope>
    <source>
        <strain evidence="1">AGMB00490</strain>
    </source>
</reference>
<comment type="caution">
    <text evidence="1">The sequence shown here is derived from an EMBL/GenBank/DDBJ whole genome shotgun (WGS) entry which is preliminary data.</text>
</comment>
<dbReference type="AlphaFoldDB" id="A0A848RKF8"/>